<dbReference type="GO" id="GO:0016811">
    <property type="term" value="F:hydrolase activity, acting on carbon-nitrogen (but not peptide) bonds, in linear amides"/>
    <property type="evidence" value="ECO:0007669"/>
    <property type="project" value="InterPro"/>
</dbReference>
<dbReference type="SUPFAM" id="SSF141130">
    <property type="entry name" value="Acetamidase/Formamidase-like"/>
    <property type="match status" value="1"/>
</dbReference>
<evidence type="ECO:0000313" key="3">
    <source>
        <dbReference type="Proteomes" id="UP000220934"/>
    </source>
</evidence>
<evidence type="ECO:0000313" key="4">
    <source>
        <dbReference type="Proteomes" id="UP000225320"/>
    </source>
</evidence>
<evidence type="ECO:0000313" key="2">
    <source>
        <dbReference type="EMBL" id="PGG81809.1"/>
    </source>
</evidence>
<reference evidence="2 4" key="1">
    <citation type="submission" date="2017-09" db="EMBL/GenBank/DDBJ databases">
        <title>Large-scale bioinformatics analysis of Bacillus genomes uncovers conserved roles of natural products in bacterial physiology.</title>
        <authorList>
            <consortium name="Agbiome Team Llc"/>
            <person name="Bleich R.M."/>
            <person name="Grubbs K.J."/>
            <person name="Santa Maria K.C."/>
            <person name="Allen S.E."/>
            <person name="Farag S."/>
            <person name="Shank E.A."/>
            <person name="Bowers A."/>
        </authorList>
    </citation>
    <scope>NUCLEOTIDE SEQUENCE [LARGE SCALE GENOMIC DNA]</scope>
    <source>
        <strain evidence="2 4">AFS094862</strain>
    </source>
</reference>
<dbReference type="Pfam" id="PF03069">
    <property type="entry name" value="FmdA_AmdA"/>
    <property type="match status" value="2"/>
</dbReference>
<name>A0A2B5BLI5_9BACI</name>
<dbReference type="PANTHER" id="PTHR31891:SF1">
    <property type="entry name" value="FORMAMIDASE C869.04-RELATED"/>
    <property type="match status" value="1"/>
</dbReference>
<comment type="caution">
    <text evidence="2">The sequence shown here is derived from an EMBL/GenBank/DDBJ whole genome shotgun (WGS) entry which is preliminary data.</text>
</comment>
<reference evidence="1 3" key="2">
    <citation type="submission" date="2017-09" db="EMBL/GenBank/DDBJ databases">
        <title>Large-scale bioinformatics analysis of Bacillus genomes uncovers conserved roles of natural products in bacterial physiology.</title>
        <authorList>
            <consortium name="Agbiome Team Llc"/>
            <person name="Bleich R.M."/>
            <person name="Kirk G.J."/>
            <person name="Santa Maria K.C."/>
            <person name="Allen S.E."/>
            <person name="Farag S."/>
            <person name="Shank E.A."/>
            <person name="Bowers A."/>
        </authorList>
    </citation>
    <scope>NUCLEOTIDE SEQUENCE [LARGE SCALE GENOMIC DNA]</scope>
    <source>
        <strain evidence="1 3">AFS027958</strain>
    </source>
</reference>
<dbReference type="AlphaFoldDB" id="A0A2B5BLI5"/>
<dbReference type="Proteomes" id="UP000225320">
    <property type="component" value="Unassembled WGS sequence"/>
</dbReference>
<gene>
    <name evidence="1" type="ORF">CN596_28820</name>
    <name evidence="2" type="ORF">CON73_28555</name>
</gene>
<dbReference type="RefSeq" id="WP_070174145.1">
    <property type="nucleotide sequence ID" value="NZ_CP036055.1"/>
</dbReference>
<dbReference type="PANTHER" id="PTHR31891">
    <property type="entry name" value="FORMAMIDASE C869.04-RELATED"/>
    <property type="match status" value="1"/>
</dbReference>
<dbReference type="EMBL" id="NVOI01000139">
    <property type="protein sequence ID" value="PGG81809.1"/>
    <property type="molecule type" value="Genomic_DNA"/>
</dbReference>
<accession>A0A2B5BLI5</accession>
<dbReference type="Proteomes" id="UP000220934">
    <property type="component" value="Unassembled WGS sequence"/>
</dbReference>
<dbReference type="Gene3D" id="2.60.120.580">
    <property type="entry name" value="Acetamidase/Formamidase-like domains"/>
    <property type="match status" value="1"/>
</dbReference>
<dbReference type="InterPro" id="IPR004304">
    <property type="entry name" value="FmdA_AmdA"/>
</dbReference>
<dbReference type="Gene3D" id="3.10.28.20">
    <property type="entry name" value="Acetamidase/Formamidase-like domains"/>
    <property type="match status" value="1"/>
</dbReference>
<sequence>MNKVDVNFIEYSTDTASFELSPEREPVLYVNPGQEISMEIMNAFSQETDNEEELNNVINKGKHHPFTGPVYINGALPGMTVAIKIKNIHLAKHAYTCISRSSGVLKGQFTERNYKKIEIKNNRIDFEGIDLQVRPSLGGIGLADPFRTRNGATCKYGGNLDIRWLVEGTTIYLPVAVEGGLLYAGDLHALQGNGEPSGIALEASGTLQINVNIFENNIPTPILQVEQGLVIIGFGETFEEAVKMGVDTSTKIIAQANHMNKADAYMLLGCTSDIVIGHLTGRIKSVGVLIPFEVLRIEDVLRKK</sequence>
<dbReference type="EMBL" id="NUAJ01000049">
    <property type="protein sequence ID" value="PEN46362.1"/>
    <property type="molecule type" value="Genomic_DNA"/>
</dbReference>
<evidence type="ECO:0000313" key="1">
    <source>
        <dbReference type="EMBL" id="PEN46362.1"/>
    </source>
</evidence>
<organism evidence="2 4">
    <name type="scientific">Bacillus toyonensis</name>
    <dbReference type="NCBI Taxonomy" id="155322"/>
    <lineage>
        <taxon>Bacteria</taxon>
        <taxon>Bacillati</taxon>
        <taxon>Bacillota</taxon>
        <taxon>Bacilli</taxon>
        <taxon>Bacillales</taxon>
        <taxon>Bacillaceae</taxon>
        <taxon>Bacillus</taxon>
        <taxon>Bacillus cereus group</taxon>
    </lineage>
</organism>
<protein>
    <submittedName>
        <fullName evidence="2">Acetamidase</fullName>
    </submittedName>
</protein>
<dbReference type="Gene3D" id="2.40.10.120">
    <property type="match status" value="1"/>
</dbReference>
<proteinExistence type="predicted"/>